<reference evidence="2 3" key="1">
    <citation type="journal article" date="2014" name="Int. J. Syst. Evol. Microbiol.">
        <title>Lysinibacillus halotolerans sp. nov., isolated from saline-alkaline soil.</title>
        <authorList>
            <person name="Kong D."/>
            <person name="Wang Y."/>
            <person name="Zhao B."/>
            <person name="Li Y."/>
            <person name="Song J."/>
            <person name="Zhai Y."/>
            <person name="Zhang C."/>
            <person name="Wang H."/>
            <person name="Chen X."/>
            <person name="Zhao B."/>
            <person name="Ruan Z."/>
        </authorList>
    </citation>
    <scope>NUCLEOTIDE SEQUENCE [LARGE SCALE GENOMIC DNA]</scope>
    <source>
        <strain evidence="2 3">MCCC 1A12703</strain>
    </source>
</reference>
<proteinExistence type="predicted"/>
<name>A0A3M8H5X5_9BACI</name>
<dbReference type="RefSeq" id="WP_122973006.1">
    <property type="nucleotide sequence ID" value="NZ_RHLQ01000043.1"/>
</dbReference>
<evidence type="ECO:0000313" key="3">
    <source>
        <dbReference type="Proteomes" id="UP000279909"/>
    </source>
</evidence>
<dbReference type="InterPro" id="IPR012340">
    <property type="entry name" value="NA-bd_OB-fold"/>
</dbReference>
<evidence type="ECO:0000313" key="2">
    <source>
        <dbReference type="EMBL" id="RNC97614.1"/>
    </source>
</evidence>
<dbReference type="EMBL" id="RHLQ01000043">
    <property type="protein sequence ID" value="RNC97614.1"/>
    <property type="molecule type" value="Genomic_DNA"/>
</dbReference>
<evidence type="ECO:0000256" key="1">
    <source>
        <dbReference type="SAM" id="SignalP"/>
    </source>
</evidence>
<feature type="signal peptide" evidence="1">
    <location>
        <begin position="1"/>
        <end position="20"/>
    </location>
</feature>
<dbReference type="Gene3D" id="2.40.50.140">
    <property type="entry name" value="Nucleic acid-binding proteins"/>
    <property type="match status" value="1"/>
</dbReference>
<protein>
    <submittedName>
        <fullName evidence="2">DUF3221 domain-containing protein</fullName>
    </submittedName>
</protein>
<comment type="caution">
    <text evidence="2">The sequence shown here is derived from an EMBL/GenBank/DDBJ whole genome shotgun (WGS) entry which is preliminary data.</text>
</comment>
<organism evidence="2 3">
    <name type="scientific">Lysinibacillus halotolerans</name>
    <dbReference type="NCBI Taxonomy" id="1368476"/>
    <lineage>
        <taxon>Bacteria</taxon>
        <taxon>Bacillati</taxon>
        <taxon>Bacillota</taxon>
        <taxon>Bacilli</taxon>
        <taxon>Bacillales</taxon>
        <taxon>Bacillaceae</taxon>
        <taxon>Lysinibacillus</taxon>
    </lineage>
</organism>
<dbReference type="InterPro" id="IPR021598">
    <property type="entry name" value="DUF3221"/>
</dbReference>
<feature type="chain" id="PRO_5038925039" evidence="1">
    <location>
        <begin position="21"/>
        <end position="125"/>
    </location>
</feature>
<dbReference type="Proteomes" id="UP000279909">
    <property type="component" value="Unassembled WGS sequence"/>
</dbReference>
<accession>A0A3M8H5X5</accession>
<dbReference type="AlphaFoldDB" id="A0A3M8H5X5"/>
<sequence length="125" mass="14460">MKLKLILYLFLIFCFLPTLVSCENSSSPEPDIVTDNASVEGIIIFDKKSGKKILIQDTNFNYDDMELPLNTLLDKYYNKVLFLSFKDESLLEHIQTGQKVKVWYSEILESNPPTYKVNKLEVSEN</sequence>
<dbReference type="PROSITE" id="PS51257">
    <property type="entry name" value="PROKAR_LIPOPROTEIN"/>
    <property type="match status" value="1"/>
</dbReference>
<dbReference type="OrthoDB" id="2968216at2"/>
<keyword evidence="3" id="KW-1185">Reference proteome</keyword>
<dbReference type="Pfam" id="PF11518">
    <property type="entry name" value="DUF3221"/>
    <property type="match status" value="1"/>
</dbReference>
<gene>
    <name evidence="2" type="ORF">EC501_14435</name>
</gene>
<keyword evidence="1" id="KW-0732">Signal</keyword>